<dbReference type="GO" id="GO:1904430">
    <property type="term" value="P:negative regulation of t-circle formation"/>
    <property type="evidence" value="ECO:0007669"/>
    <property type="project" value="TreeGrafter"/>
</dbReference>
<keyword evidence="7" id="KW-1185">Reference proteome</keyword>
<gene>
    <name evidence="6" type="primary">RTEL1_0</name>
    <name evidence="6" type="ORF">CFP56_013494</name>
</gene>
<keyword evidence="2" id="KW-0378">Hydrolase</keyword>
<sequence length="153" mass="17097">MPTYKIRGIDVDFPFEAYDSQLVYMEKVIQSLQQKCNALLESPTGTGKTLCLLCATLAWRKSLGGFSTGMRERSSQSEGSISDVSPSQGARSKLPTIVYASRTHSQIRQVLNECVEAEAWLREKKLQQDSLPKYVTPVFSSADVLKKTETLDR</sequence>
<dbReference type="GO" id="GO:0070182">
    <property type="term" value="F:DNA polymerase binding"/>
    <property type="evidence" value="ECO:0007669"/>
    <property type="project" value="TreeGrafter"/>
</dbReference>
<protein>
    <submittedName>
        <fullName evidence="6">Regulator of telomere elongation helicase 1 like protein</fullName>
    </submittedName>
</protein>
<dbReference type="InterPro" id="IPR027417">
    <property type="entry name" value="P-loop_NTPase"/>
</dbReference>
<evidence type="ECO:0000256" key="2">
    <source>
        <dbReference type="ARBA" id="ARBA00022801"/>
    </source>
</evidence>
<proteinExistence type="predicted"/>
<keyword evidence="1" id="KW-0547">Nucleotide-binding</keyword>
<evidence type="ECO:0000256" key="3">
    <source>
        <dbReference type="ARBA" id="ARBA00022840"/>
    </source>
</evidence>
<dbReference type="InterPro" id="IPR014013">
    <property type="entry name" value="Helic_SF1/SF2_ATP-bd_DinG/Rad3"/>
</dbReference>
<reference evidence="6 7" key="1">
    <citation type="journal article" date="2018" name="Sci. Data">
        <title>The draft genome sequence of cork oak.</title>
        <authorList>
            <person name="Ramos A.M."/>
            <person name="Usie A."/>
            <person name="Barbosa P."/>
            <person name="Barros P.M."/>
            <person name="Capote T."/>
            <person name="Chaves I."/>
            <person name="Simoes F."/>
            <person name="Abreu I."/>
            <person name="Carrasquinho I."/>
            <person name="Faro C."/>
            <person name="Guimaraes J.B."/>
            <person name="Mendonca D."/>
            <person name="Nobrega F."/>
            <person name="Rodrigues L."/>
            <person name="Saibo N.J.M."/>
            <person name="Varela M.C."/>
            <person name="Egas C."/>
            <person name="Matos J."/>
            <person name="Miguel C.M."/>
            <person name="Oliveira M.M."/>
            <person name="Ricardo C.P."/>
            <person name="Goncalves S."/>
        </authorList>
    </citation>
    <scope>NUCLEOTIDE SEQUENCE [LARGE SCALE GENOMIC DNA]</scope>
    <source>
        <strain evidence="7">cv. HL8</strain>
        <tissue evidence="6">Leaves</tissue>
    </source>
</reference>
<keyword evidence="3" id="KW-0067">ATP-binding</keyword>
<dbReference type="GO" id="GO:0016787">
    <property type="term" value="F:hydrolase activity"/>
    <property type="evidence" value="ECO:0007669"/>
    <property type="project" value="UniProtKB-KW"/>
</dbReference>
<dbReference type="GO" id="GO:0003678">
    <property type="term" value="F:DNA helicase activity"/>
    <property type="evidence" value="ECO:0007669"/>
    <property type="project" value="TreeGrafter"/>
</dbReference>
<evidence type="ECO:0000256" key="1">
    <source>
        <dbReference type="ARBA" id="ARBA00022741"/>
    </source>
</evidence>
<name>A0AAW0KWE9_QUESU</name>
<evidence type="ECO:0000259" key="5">
    <source>
        <dbReference type="PROSITE" id="PS51193"/>
    </source>
</evidence>
<dbReference type="Gene3D" id="3.40.50.300">
    <property type="entry name" value="P-loop containing nucleotide triphosphate hydrolases"/>
    <property type="match status" value="1"/>
</dbReference>
<dbReference type="AlphaFoldDB" id="A0AAW0KWE9"/>
<accession>A0AAW0KWE9</accession>
<dbReference type="GO" id="GO:0090657">
    <property type="term" value="P:telomeric loop disassembly"/>
    <property type="evidence" value="ECO:0007669"/>
    <property type="project" value="TreeGrafter"/>
</dbReference>
<dbReference type="InterPro" id="IPR045028">
    <property type="entry name" value="DinG/Rad3-like"/>
</dbReference>
<dbReference type="PANTHER" id="PTHR11472:SF34">
    <property type="entry name" value="REGULATOR OF TELOMERE ELONGATION HELICASE 1"/>
    <property type="match status" value="1"/>
</dbReference>
<organism evidence="6 7">
    <name type="scientific">Quercus suber</name>
    <name type="common">Cork oak</name>
    <dbReference type="NCBI Taxonomy" id="58331"/>
    <lineage>
        <taxon>Eukaryota</taxon>
        <taxon>Viridiplantae</taxon>
        <taxon>Streptophyta</taxon>
        <taxon>Embryophyta</taxon>
        <taxon>Tracheophyta</taxon>
        <taxon>Spermatophyta</taxon>
        <taxon>Magnoliopsida</taxon>
        <taxon>eudicotyledons</taxon>
        <taxon>Gunneridae</taxon>
        <taxon>Pentapetalae</taxon>
        <taxon>rosids</taxon>
        <taxon>fabids</taxon>
        <taxon>Fagales</taxon>
        <taxon>Fagaceae</taxon>
        <taxon>Quercus</taxon>
    </lineage>
</organism>
<feature type="compositionally biased region" description="Polar residues" evidence="4">
    <location>
        <begin position="76"/>
        <end position="90"/>
    </location>
</feature>
<feature type="region of interest" description="Disordered" evidence="4">
    <location>
        <begin position="68"/>
        <end position="90"/>
    </location>
</feature>
<comment type="caution">
    <text evidence="6">The sequence shown here is derived from an EMBL/GenBank/DDBJ whole genome shotgun (WGS) entry which is preliminary data.</text>
</comment>
<dbReference type="GO" id="GO:0005634">
    <property type="term" value="C:nucleus"/>
    <property type="evidence" value="ECO:0007669"/>
    <property type="project" value="TreeGrafter"/>
</dbReference>
<feature type="domain" description="Helicase ATP-binding" evidence="5">
    <location>
        <begin position="7"/>
        <end position="153"/>
    </location>
</feature>
<dbReference type="PROSITE" id="PS51193">
    <property type="entry name" value="HELICASE_ATP_BIND_2"/>
    <property type="match status" value="1"/>
</dbReference>
<evidence type="ECO:0000256" key="4">
    <source>
        <dbReference type="SAM" id="MobiDB-lite"/>
    </source>
</evidence>
<dbReference type="EMBL" id="PKMF04000217">
    <property type="protein sequence ID" value="KAK7842696.1"/>
    <property type="molecule type" value="Genomic_DNA"/>
</dbReference>
<dbReference type="SUPFAM" id="SSF52540">
    <property type="entry name" value="P-loop containing nucleoside triphosphate hydrolases"/>
    <property type="match status" value="1"/>
</dbReference>
<keyword evidence="6" id="KW-0347">Helicase</keyword>
<dbReference type="PANTHER" id="PTHR11472">
    <property type="entry name" value="DNA REPAIR DEAD HELICASE RAD3/XP-D SUBFAMILY MEMBER"/>
    <property type="match status" value="1"/>
</dbReference>
<dbReference type="GO" id="GO:0045910">
    <property type="term" value="P:negative regulation of DNA recombination"/>
    <property type="evidence" value="ECO:0007669"/>
    <property type="project" value="TreeGrafter"/>
</dbReference>
<evidence type="ECO:0000313" key="6">
    <source>
        <dbReference type="EMBL" id="KAK7842696.1"/>
    </source>
</evidence>
<evidence type="ECO:0000313" key="7">
    <source>
        <dbReference type="Proteomes" id="UP000237347"/>
    </source>
</evidence>
<dbReference type="Proteomes" id="UP000237347">
    <property type="component" value="Unassembled WGS sequence"/>
</dbReference>
<dbReference type="GO" id="GO:0005524">
    <property type="term" value="F:ATP binding"/>
    <property type="evidence" value="ECO:0007669"/>
    <property type="project" value="UniProtKB-KW"/>
</dbReference>
<dbReference type="GO" id="GO:0010569">
    <property type="term" value="P:regulation of double-strand break repair via homologous recombination"/>
    <property type="evidence" value="ECO:0007669"/>
    <property type="project" value="TreeGrafter"/>
</dbReference>